<protein>
    <submittedName>
        <fullName evidence="1">Uncharacterized protein</fullName>
    </submittedName>
</protein>
<dbReference type="EMBL" id="HF936132">
    <property type="protein sequence ID" value="CCX33547.1"/>
    <property type="molecule type" value="Genomic_DNA"/>
</dbReference>
<proteinExistence type="predicted"/>
<name>U4LPN8_PYROM</name>
<dbReference type="Proteomes" id="UP000018144">
    <property type="component" value="Unassembled WGS sequence"/>
</dbReference>
<keyword evidence="2" id="KW-1185">Reference proteome</keyword>
<evidence type="ECO:0000313" key="2">
    <source>
        <dbReference type="Proteomes" id="UP000018144"/>
    </source>
</evidence>
<sequence length="314" mass="36312">MESRPLFRGVPARHKQPRGIIDDFKGVSQPKKPNVWSKFYRRGPNIEMTPPGPSPSSSNVTIFDSEVKALKFYFQQIEDLLRAFRLIAYVVEDPRCYKDMDNWHQWMKENVMSHWRALWLDTEWAVNELVPEEKVSRQTRTGIIVEAEHSAKKEELEAVGKASSAVDTPVGYNYYRVSWLSLTKFIGIVFSDIQDMLRVLRLSQSQQDKAVVAWHSDLMNKYCDMRNKMREYMRKQLRTFYNLGGTIGDCSDHLTPIEIFKGKINNASKDLENHNASDELSFLLKEDARRIREELQKLNSATAPAPLVAPEQGL</sequence>
<evidence type="ECO:0000313" key="1">
    <source>
        <dbReference type="EMBL" id="CCX33547.1"/>
    </source>
</evidence>
<reference evidence="1 2" key="1">
    <citation type="journal article" date="2013" name="PLoS Genet.">
        <title>The genome and development-dependent transcriptomes of Pyronema confluens: a window into fungal evolution.</title>
        <authorList>
            <person name="Traeger S."/>
            <person name="Altegoer F."/>
            <person name="Freitag M."/>
            <person name="Gabaldon T."/>
            <person name="Kempken F."/>
            <person name="Kumar A."/>
            <person name="Marcet-Houben M."/>
            <person name="Poggeler S."/>
            <person name="Stajich J.E."/>
            <person name="Nowrousian M."/>
        </authorList>
    </citation>
    <scope>NUCLEOTIDE SEQUENCE [LARGE SCALE GENOMIC DNA]</scope>
    <source>
        <strain evidence="2">CBS 100304</strain>
        <tissue evidence="1">Vegetative mycelium</tissue>
    </source>
</reference>
<dbReference type="AlphaFoldDB" id="U4LPN8"/>
<gene>
    <name evidence="1" type="ORF">PCON_01389</name>
</gene>
<accession>U4LPN8</accession>
<organism evidence="1 2">
    <name type="scientific">Pyronema omphalodes (strain CBS 100304)</name>
    <name type="common">Pyronema confluens</name>
    <dbReference type="NCBI Taxonomy" id="1076935"/>
    <lineage>
        <taxon>Eukaryota</taxon>
        <taxon>Fungi</taxon>
        <taxon>Dikarya</taxon>
        <taxon>Ascomycota</taxon>
        <taxon>Pezizomycotina</taxon>
        <taxon>Pezizomycetes</taxon>
        <taxon>Pezizales</taxon>
        <taxon>Pyronemataceae</taxon>
        <taxon>Pyronema</taxon>
    </lineage>
</organism>